<name>K6UD42_PLACD</name>
<keyword evidence="1" id="KW-1133">Transmembrane helix</keyword>
<keyword evidence="1" id="KW-0472">Membrane</keyword>
<protein>
    <recommendedName>
        <fullName evidence="4">CYIR protein</fullName>
    </recommendedName>
</protein>
<dbReference type="GeneID" id="14692294"/>
<dbReference type="VEuPathDB" id="PlasmoDB:PCYB_081070"/>
<evidence type="ECO:0000313" key="3">
    <source>
        <dbReference type="Proteomes" id="UP000006319"/>
    </source>
</evidence>
<dbReference type="AlphaFoldDB" id="K6UD42"/>
<evidence type="ECO:0000313" key="2">
    <source>
        <dbReference type="EMBL" id="GAB65946.1"/>
    </source>
</evidence>
<keyword evidence="3" id="KW-1185">Reference proteome</keyword>
<dbReference type="OrthoDB" id="10403111at2759"/>
<organism evidence="2 3">
    <name type="scientific">Plasmodium cynomolgi (strain B)</name>
    <dbReference type="NCBI Taxonomy" id="1120755"/>
    <lineage>
        <taxon>Eukaryota</taxon>
        <taxon>Sar</taxon>
        <taxon>Alveolata</taxon>
        <taxon>Apicomplexa</taxon>
        <taxon>Aconoidasida</taxon>
        <taxon>Haemosporida</taxon>
        <taxon>Plasmodiidae</taxon>
        <taxon>Plasmodium</taxon>
        <taxon>Plasmodium (Plasmodium)</taxon>
    </lineage>
</organism>
<dbReference type="InterPro" id="IPR008780">
    <property type="entry name" value="Plasmodium_Vir"/>
</dbReference>
<sequence length="195" mass="22665">MPESEQYHPELYMHLKDLFDFIENHDTIVKEIEADKETKEQKKPSKYVKEKVPIYEAFEDLCTNPEINKCTHCIKNYKNYDPKKLLTKLSCGEEKKENGDQDESIKQKIKELRDSPDKNPILYSINDKTYAASDLIPYLMDLLKGGLRHIGTQYIYDYFPSLSNIVSLEKFNLIIASTILCIGGLMLYSIFHGVK</sequence>
<accession>K6UD42</accession>
<dbReference type="PhylomeDB" id="K6UD42"/>
<keyword evidence="1" id="KW-0812">Transmembrane</keyword>
<proteinExistence type="predicted"/>
<gene>
    <name evidence="2" type="ORF">PCYB_081070</name>
</gene>
<evidence type="ECO:0000256" key="1">
    <source>
        <dbReference type="SAM" id="Phobius"/>
    </source>
</evidence>
<dbReference type="KEGG" id="pcy:PCYB_081070"/>
<reference evidence="2 3" key="1">
    <citation type="journal article" date="2012" name="Nat. Genet.">
        <title>Plasmodium cynomolgi genome sequences provide insight into Plasmodium vivax and the monkey malaria clade.</title>
        <authorList>
            <person name="Tachibana S."/>
            <person name="Sullivan S.A."/>
            <person name="Kawai S."/>
            <person name="Nakamura S."/>
            <person name="Kim H.R."/>
            <person name="Goto N."/>
            <person name="Arisue N."/>
            <person name="Palacpac N.M.Q."/>
            <person name="Honma H."/>
            <person name="Yagi M."/>
            <person name="Tougan T."/>
            <person name="Katakai Y."/>
            <person name="Kaneko O."/>
            <person name="Mita T."/>
            <person name="Kita K."/>
            <person name="Yasutomi Y."/>
            <person name="Sutton P.L."/>
            <person name="Shakhbatyan R."/>
            <person name="Horii T."/>
            <person name="Yasunaga T."/>
            <person name="Barnwell J.W."/>
            <person name="Escalante A.A."/>
            <person name="Carlton J.M."/>
            <person name="Tanabe K."/>
        </authorList>
    </citation>
    <scope>NUCLEOTIDE SEQUENCE [LARGE SCALE GENOMIC DNA]</scope>
    <source>
        <strain evidence="2 3">B</strain>
    </source>
</reference>
<dbReference type="Pfam" id="PF05795">
    <property type="entry name" value="Plasmodium_Vir"/>
    <property type="match status" value="1"/>
</dbReference>
<dbReference type="Proteomes" id="UP000006319">
    <property type="component" value="Chromosome 8"/>
</dbReference>
<dbReference type="OMA" id="EINKCTH"/>
<evidence type="ECO:0008006" key="4">
    <source>
        <dbReference type="Google" id="ProtNLM"/>
    </source>
</evidence>
<feature type="transmembrane region" description="Helical" evidence="1">
    <location>
        <begin position="171"/>
        <end position="191"/>
    </location>
</feature>
<dbReference type="RefSeq" id="XP_004221893.1">
    <property type="nucleotide sequence ID" value="XM_004221845.1"/>
</dbReference>
<dbReference type="EMBL" id="DF157100">
    <property type="protein sequence ID" value="GAB65946.1"/>
    <property type="molecule type" value="Genomic_DNA"/>
</dbReference>